<evidence type="ECO:0000313" key="1">
    <source>
        <dbReference type="EMBL" id="JAH84950.1"/>
    </source>
</evidence>
<protein>
    <submittedName>
        <fullName evidence="1">Uncharacterized protein</fullName>
    </submittedName>
</protein>
<proteinExistence type="predicted"/>
<dbReference type="EMBL" id="GBXM01023627">
    <property type="protein sequence ID" value="JAH84950.1"/>
    <property type="molecule type" value="Transcribed_RNA"/>
</dbReference>
<reference evidence="1" key="1">
    <citation type="submission" date="2014-11" db="EMBL/GenBank/DDBJ databases">
        <authorList>
            <person name="Amaro Gonzalez C."/>
        </authorList>
    </citation>
    <scope>NUCLEOTIDE SEQUENCE</scope>
</reference>
<name>A0A0E9W5T8_ANGAN</name>
<organism evidence="1">
    <name type="scientific">Anguilla anguilla</name>
    <name type="common">European freshwater eel</name>
    <name type="synonym">Muraena anguilla</name>
    <dbReference type="NCBI Taxonomy" id="7936"/>
    <lineage>
        <taxon>Eukaryota</taxon>
        <taxon>Metazoa</taxon>
        <taxon>Chordata</taxon>
        <taxon>Craniata</taxon>
        <taxon>Vertebrata</taxon>
        <taxon>Euteleostomi</taxon>
        <taxon>Actinopterygii</taxon>
        <taxon>Neopterygii</taxon>
        <taxon>Teleostei</taxon>
        <taxon>Anguilliformes</taxon>
        <taxon>Anguillidae</taxon>
        <taxon>Anguilla</taxon>
    </lineage>
</organism>
<reference evidence="1" key="2">
    <citation type="journal article" date="2015" name="Fish Shellfish Immunol.">
        <title>Early steps in the European eel (Anguilla anguilla)-Vibrio vulnificus interaction in the gills: Role of the RtxA13 toxin.</title>
        <authorList>
            <person name="Callol A."/>
            <person name="Pajuelo D."/>
            <person name="Ebbesson L."/>
            <person name="Teles M."/>
            <person name="MacKenzie S."/>
            <person name="Amaro C."/>
        </authorList>
    </citation>
    <scope>NUCLEOTIDE SEQUENCE</scope>
</reference>
<dbReference type="AlphaFoldDB" id="A0A0E9W5T8"/>
<sequence length="48" mass="5513">MVPMNIRIGQHQGFSSYAAQCIIVQSLLFPDKIITFSQYNLKSILIHF</sequence>
<accession>A0A0E9W5T8</accession>